<feature type="transmembrane region" description="Helical" evidence="2">
    <location>
        <begin position="36"/>
        <end position="55"/>
    </location>
</feature>
<reference evidence="3 4" key="2">
    <citation type="submission" date="2020-03" db="EMBL/GenBank/DDBJ databases">
        <authorList>
            <person name="Ichikawa N."/>
            <person name="Kimura A."/>
            <person name="Kitahashi Y."/>
            <person name="Uohara A."/>
        </authorList>
    </citation>
    <scope>NUCLEOTIDE SEQUENCE [LARGE SCALE GENOMIC DNA]</scope>
    <source>
        <strain evidence="3 4">NBRC 108638</strain>
    </source>
</reference>
<dbReference type="Proteomes" id="UP000482960">
    <property type="component" value="Unassembled WGS sequence"/>
</dbReference>
<keyword evidence="2" id="KW-1133">Transmembrane helix</keyword>
<name>A0A6V8KY41_9ACTN</name>
<organism evidence="3 4">
    <name type="scientific">Phytohabitans rumicis</name>
    <dbReference type="NCBI Taxonomy" id="1076125"/>
    <lineage>
        <taxon>Bacteria</taxon>
        <taxon>Bacillati</taxon>
        <taxon>Actinomycetota</taxon>
        <taxon>Actinomycetes</taxon>
        <taxon>Micromonosporales</taxon>
        <taxon>Micromonosporaceae</taxon>
    </lineage>
</organism>
<feature type="region of interest" description="Disordered" evidence="1">
    <location>
        <begin position="71"/>
        <end position="99"/>
    </location>
</feature>
<comment type="caution">
    <text evidence="3">The sequence shown here is derived from an EMBL/GenBank/DDBJ whole genome shotgun (WGS) entry which is preliminary data.</text>
</comment>
<keyword evidence="2" id="KW-0472">Membrane</keyword>
<reference evidence="3 4" key="1">
    <citation type="submission" date="2020-03" db="EMBL/GenBank/DDBJ databases">
        <title>Whole genome shotgun sequence of Phytohabitans rumicis NBRC 108638.</title>
        <authorList>
            <person name="Komaki H."/>
            <person name="Tamura T."/>
        </authorList>
    </citation>
    <scope>NUCLEOTIDE SEQUENCE [LARGE SCALE GENOMIC DNA]</scope>
    <source>
        <strain evidence="3 4">NBRC 108638</strain>
    </source>
</reference>
<proteinExistence type="predicted"/>
<dbReference type="EMBL" id="BLPG01000001">
    <property type="protein sequence ID" value="GFJ87361.1"/>
    <property type="molecule type" value="Genomic_DNA"/>
</dbReference>
<evidence type="ECO:0000313" key="4">
    <source>
        <dbReference type="Proteomes" id="UP000482960"/>
    </source>
</evidence>
<evidence type="ECO:0000256" key="1">
    <source>
        <dbReference type="SAM" id="MobiDB-lite"/>
    </source>
</evidence>
<keyword evidence="4" id="KW-1185">Reference proteome</keyword>
<keyword evidence="2" id="KW-0812">Transmembrane</keyword>
<protein>
    <submittedName>
        <fullName evidence="3">Uncharacterized protein</fullName>
    </submittedName>
</protein>
<dbReference type="AlphaFoldDB" id="A0A6V8KY41"/>
<evidence type="ECO:0000256" key="2">
    <source>
        <dbReference type="SAM" id="Phobius"/>
    </source>
</evidence>
<gene>
    <name evidence="3" type="ORF">Prum_010030</name>
</gene>
<evidence type="ECO:0000313" key="3">
    <source>
        <dbReference type="EMBL" id="GFJ87361.1"/>
    </source>
</evidence>
<accession>A0A6V8KY41</accession>
<sequence>MRNLTDELYAAVDSPPPSGIDVDRLITVEQRRTRRLRWAGGGAALSAAVAVAFLVSPTAARVDKTDAGPATGELAPVAADCPRVSGGDRERHGLPQYTRDPRLTESCADATARLTTVLRPAFSKIVPGMTAQGFVLNDYNAQYESVTRVTTTAGAGKVKVMLRTTQTQPMPTAEECKDGCSHEARPDGTVIEVFDGTREQIAHRVDVYLPDHTVISVHASLLAEGADRHLPLSIAETKALALTPGLTLFP</sequence>
<feature type="compositionally biased region" description="Basic and acidic residues" evidence="1">
    <location>
        <begin position="86"/>
        <end position="99"/>
    </location>
</feature>